<evidence type="ECO:0000259" key="3">
    <source>
        <dbReference type="Pfam" id="PF21722"/>
    </source>
</evidence>
<dbReference type="Pfam" id="PF21722">
    <property type="entry name" value="Gly_rich_2"/>
    <property type="match status" value="1"/>
</dbReference>
<evidence type="ECO:0000256" key="2">
    <source>
        <dbReference type="SAM" id="SignalP"/>
    </source>
</evidence>
<dbReference type="InterPro" id="IPR015919">
    <property type="entry name" value="Cadherin-like_sf"/>
</dbReference>
<organism evidence="4 5">
    <name type="scientific">Burkholderia ubonensis</name>
    <dbReference type="NCBI Taxonomy" id="101571"/>
    <lineage>
        <taxon>Bacteria</taxon>
        <taxon>Pseudomonadati</taxon>
        <taxon>Pseudomonadota</taxon>
        <taxon>Betaproteobacteria</taxon>
        <taxon>Burkholderiales</taxon>
        <taxon>Burkholderiaceae</taxon>
        <taxon>Burkholderia</taxon>
        <taxon>Burkholderia cepacia complex</taxon>
    </lineage>
</organism>
<dbReference type="InterPro" id="IPR013783">
    <property type="entry name" value="Ig-like_fold"/>
</dbReference>
<keyword evidence="2" id="KW-0732">Signal</keyword>
<name>A0A119HFL5_9BURK</name>
<dbReference type="RefSeq" id="WP_060192505.1">
    <property type="nucleotide sequence ID" value="NZ_LPHD01000049.1"/>
</dbReference>
<dbReference type="EMBL" id="LPHD01000049">
    <property type="protein sequence ID" value="KWA84107.1"/>
    <property type="molecule type" value="Genomic_DNA"/>
</dbReference>
<dbReference type="GO" id="GO:0005509">
    <property type="term" value="F:calcium ion binding"/>
    <property type="evidence" value="ECO:0007669"/>
    <property type="project" value="InterPro"/>
</dbReference>
<feature type="compositionally biased region" description="Gly residues" evidence="1">
    <location>
        <begin position="757"/>
        <end position="779"/>
    </location>
</feature>
<gene>
    <name evidence="4" type="ORF">WL29_22340</name>
</gene>
<sequence length="860" mass="82894">MQFALYVKHALKLIFIMKKHWFIAALMALACASASATGFYVVVPVQGKQVPGSINVALGSYTLPSGLIGTPYDGFNLKTLLSVTGDPDYTGYGVRWSLASGSLPAGLTLDANGAISGTPTATGTASFSVRATYKTKAGVQAYQIYVGTITIGLAAATPPTGVVGQSYSYDLKPLLSVTGDKAYTGTGVTWSVVSNTLPAGLYLTTDGVIAGTPTASGTGSVTARATYKTVKGEQTYDVVTLAIGVSLAAATPPDAVVGLAYNYDLKPLLAVTGDAAYTGSGVTWSVVSSTLPAGLYLTADGRIAGTPTAAGTGSVTARASYRGVNGQQAYQTVSLAIQVTLAAATAPDAVVGVAYNYDLKPLLAVTGDAAYSGSGVTWSVVSSTLPAGLYLTADGRIAGTPTAAGTGSVTARASYKGVNGQQAYQVVSLAVQVTLAAATAPDAVVGVAYNYDLKPLLSVTGDSAYTGSGVTWSVVSGTLPAGLALTTDGRIAGTPTAAGTGSVTARASYKGVNGQQAYQVVSLAIQVTLAAATAPNAFVGVAYSYDLKPLLSVTGDSAYTGSGVTWNAVSSTLPAGLSLTTDGRIAGTPTAAGTGSVTARASYKGVNGQQAYQVVSQVVTHGLVSFTTVGTQTWTVPPGITSVAALVVGGGGGGGSWINDNPGGGGGGGVLYSASYSVTPGQQITVNVGAGGYGGDKAYPSGTPIPAGVGGSSSFGSLTAQGGGGGAEYVAGKPCANATSGGSGGGGSSSCTTAGAGTSGQGTAGAPGGGGSGGGGGGAGGAATNSNGGPGIANAITGSTVYYGGGGGGIPSSGTSSGGIGGGGAGGSSSAQGAANTGGGGGAYMGVYSNGGSGIVIVKY</sequence>
<dbReference type="GO" id="GO:0016020">
    <property type="term" value="C:membrane"/>
    <property type="evidence" value="ECO:0007669"/>
    <property type="project" value="InterPro"/>
</dbReference>
<dbReference type="Gene3D" id="2.60.40.10">
    <property type="entry name" value="Immunoglobulins"/>
    <property type="match status" value="6"/>
</dbReference>
<reference evidence="4 5" key="1">
    <citation type="submission" date="2015-11" db="EMBL/GenBank/DDBJ databases">
        <title>Expanding the genomic diversity of Burkholderia species for the development of highly accurate diagnostics.</title>
        <authorList>
            <person name="Sahl J."/>
            <person name="Keim P."/>
            <person name="Wagner D."/>
        </authorList>
    </citation>
    <scope>NUCLEOTIDE SEQUENCE [LARGE SCALE GENOMIC DNA]</scope>
    <source>
        <strain evidence="4 5">MSMB2087WGS</strain>
    </source>
</reference>
<evidence type="ECO:0000256" key="1">
    <source>
        <dbReference type="SAM" id="MobiDB-lite"/>
    </source>
</evidence>
<dbReference type="SUPFAM" id="SSF49313">
    <property type="entry name" value="Cadherin-like"/>
    <property type="match status" value="1"/>
</dbReference>
<comment type="caution">
    <text evidence="4">The sequence shown here is derived from an EMBL/GenBank/DDBJ whole genome shotgun (WGS) entry which is preliminary data.</text>
</comment>
<protein>
    <recommendedName>
        <fullName evidence="3">Glycine-rich domain-containing protein</fullName>
    </recommendedName>
</protein>
<dbReference type="AlphaFoldDB" id="A0A119HFL5"/>
<accession>A0A119HFL5</accession>
<dbReference type="InterPro" id="IPR049304">
    <property type="entry name" value="Gly_rich_dom"/>
</dbReference>
<proteinExistence type="predicted"/>
<feature type="signal peptide" evidence="2">
    <location>
        <begin position="1"/>
        <end position="36"/>
    </location>
</feature>
<evidence type="ECO:0000313" key="4">
    <source>
        <dbReference type="EMBL" id="KWA84107.1"/>
    </source>
</evidence>
<dbReference type="Proteomes" id="UP000060630">
    <property type="component" value="Unassembled WGS sequence"/>
</dbReference>
<feature type="region of interest" description="Disordered" evidence="1">
    <location>
        <begin position="741"/>
        <end position="779"/>
    </location>
</feature>
<dbReference type="Pfam" id="PF05345">
    <property type="entry name" value="He_PIG"/>
    <property type="match status" value="6"/>
</dbReference>
<feature type="domain" description="Glycine-rich" evidence="3">
    <location>
        <begin position="627"/>
        <end position="860"/>
    </location>
</feature>
<evidence type="ECO:0000313" key="5">
    <source>
        <dbReference type="Proteomes" id="UP000060630"/>
    </source>
</evidence>
<feature type="chain" id="PRO_5007162183" description="Glycine-rich domain-containing protein" evidence="2">
    <location>
        <begin position="37"/>
        <end position="860"/>
    </location>
</feature>